<keyword evidence="2" id="KW-1133">Transmembrane helix</keyword>
<feature type="region of interest" description="Disordered" evidence="1">
    <location>
        <begin position="58"/>
        <end position="85"/>
    </location>
</feature>
<dbReference type="AlphaFoldDB" id="R7T6Q5"/>
<keyword evidence="2" id="KW-0812">Transmembrane</keyword>
<proteinExistence type="predicted"/>
<feature type="transmembrane region" description="Helical" evidence="2">
    <location>
        <begin position="190"/>
        <end position="208"/>
    </location>
</feature>
<evidence type="ECO:0000256" key="1">
    <source>
        <dbReference type="SAM" id="MobiDB-lite"/>
    </source>
</evidence>
<evidence type="ECO:0000313" key="3">
    <source>
        <dbReference type="EMBL" id="ELT87055.1"/>
    </source>
</evidence>
<dbReference type="Proteomes" id="UP000014760">
    <property type="component" value="Unassembled WGS sequence"/>
</dbReference>
<gene>
    <name evidence="3" type="ORF">CAPTEDRAFT_197831</name>
</gene>
<reference evidence="4" key="3">
    <citation type="submission" date="2015-06" db="UniProtKB">
        <authorList>
            <consortium name="EnsemblMetazoa"/>
        </authorList>
    </citation>
    <scope>IDENTIFICATION</scope>
</reference>
<organism evidence="3">
    <name type="scientific">Capitella teleta</name>
    <name type="common">Polychaete worm</name>
    <dbReference type="NCBI Taxonomy" id="283909"/>
    <lineage>
        <taxon>Eukaryota</taxon>
        <taxon>Metazoa</taxon>
        <taxon>Spiralia</taxon>
        <taxon>Lophotrochozoa</taxon>
        <taxon>Annelida</taxon>
        <taxon>Polychaeta</taxon>
        <taxon>Sedentaria</taxon>
        <taxon>Scolecida</taxon>
        <taxon>Capitellidae</taxon>
        <taxon>Capitella</taxon>
    </lineage>
</organism>
<keyword evidence="5" id="KW-1185">Reference proteome</keyword>
<protein>
    <submittedName>
        <fullName evidence="3 4">Uncharacterized protein</fullName>
    </submittedName>
</protein>
<reference evidence="3 5" key="2">
    <citation type="journal article" date="2013" name="Nature">
        <title>Insights into bilaterian evolution from three spiralian genomes.</title>
        <authorList>
            <person name="Simakov O."/>
            <person name="Marletaz F."/>
            <person name="Cho S.J."/>
            <person name="Edsinger-Gonzales E."/>
            <person name="Havlak P."/>
            <person name="Hellsten U."/>
            <person name="Kuo D.H."/>
            <person name="Larsson T."/>
            <person name="Lv J."/>
            <person name="Arendt D."/>
            <person name="Savage R."/>
            <person name="Osoegawa K."/>
            <person name="de Jong P."/>
            <person name="Grimwood J."/>
            <person name="Chapman J.A."/>
            <person name="Shapiro H."/>
            <person name="Aerts A."/>
            <person name="Otillar R.P."/>
            <person name="Terry A.Y."/>
            <person name="Boore J.L."/>
            <person name="Grigoriev I.V."/>
            <person name="Lindberg D.R."/>
            <person name="Seaver E.C."/>
            <person name="Weisblat D.A."/>
            <person name="Putnam N.H."/>
            <person name="Rokhsar D.S."/>
        </authorList>
    </citation>
    <scope>NUCLEOTIDE SEQUENCE</scope>
    <source>
        <strain evidence="3 5">I ESC-2004</strain>
    </source>
</reference>
<dbReference type="EnsemblMetazoa" id="CapteT197831">
    <property type="protein sequence ID" value="CapteP197831"/>
    <property type="gene ID" value="CapteG197831"/>
</dbReference>
<reference evidence="5" key="1">
    <citation type="submission" date="2012-12" db="EMBL/GenBank/DDBJ databases">
        <authorList>
            <person name="Hellsten U."/>
            <person name="Grimwood J."/>
            <person name="Chapman J.A."/>
            <person name="Shapiro H."/>
            <person name="Aerts A."/>
            <person name="Otillar R.P."/>
            <person name="Terry A.Y."/>
            <person name="Boore J.L."/>
            <person name="Simakov O."/>
            <person name="Marletaz F."/>
            <person name="Cho S.-J."/>
            <person name="Edsinger-Gonzales E."/>
            <person name="Havlak P."/>
            <person name="Kuo D.-H."/>
            <person name="Larsson T."/>
            <person name="Lv J."/>
            <person name="Arendt D."/>
            <person name="Savage R."/>
            <person name="Osoegawa K."/>
            <person name="de Jong P."/>
            <person name="Lindberg D.R."/>
            <person name="Seaver E.C."/>
            <person name="Weisblat D.A."/>
            <person name="Putnam N.H."/>
            <person name="Grigoriev I.V."/>
            <person name="Rokhsar D.S."/>
        </authorList>
    </citation>
    <scope>NUCLEOTIDE SEQUENCE</scope>
    <source>
        <strain evidence="5">I ESC-2004</strain>
    </source>
</reference>
<dbReference type="EMBL" id="KB312525">
    <property type="protein sequence ID" value="ELT87055.1"/>
    <property type="molecule type" value="Genomic_DNA"/>
</dbReference>
<accession>R7T6Q5</accession>
<keyword evidence="2" id="KW-0472">Membrane</keyword>
<name>R7T6Q5_CAPTE</name>
<feature type="compositionally biased region" description="Low complexity" evidence="1">
    <location>
        <begin position="75"/>
        <end position="84"/>
    </location>
</feature>
<evidence type="ECO:0000256" key="2">
    <source>
        <dbReference type="SAM" id="Phobius"/>
    </source>
</evidence>
<dbReference type="EMBL" id="AMQN01003687">
    <property type="status" value="NOT_ANNOTATED_CDS"/>
    <property type="molecule type" value="Genomic_DNA"/>
</dbReference>
<evidence type="ECO:0000313" key="4">
    <source>
        <dbReference type="EnsemblMetazoa" id="CapteP197831"/>
    </source>
</evidence>
<evidence type="ECO:0000313" key="5">
    <source>
        <dbReference type="Proteomes" id="UP000014760"/>
    </source>
</evidence>
<sequence length="252" mass="28282">MVPTRHFTNVIDRSNQTSFPWQRHIPVQFQDDTMRVFCFTILLSLLASEVTNETDVDLLPSVQSTSPPPKTIQSNTTDNNTTQTPLPSIDVLTTLSNRTDNSTLLKVQAGLRLIVEGHRMLEEALGTHLPSNFCTPLPDNTTCTCSELTTPGSDEMEDLCRGFDRSIESQQVRFSYRMRKTREWSNKIRMVWAVLAALSIGATLGICFDVKGVKTKLLALRDRCFTKEEEEKAVVKQRSSVDAGIQSNKSNI</sequence>
<dbReference type="HOGENOM" id="CLU_1103680_0_0_1"/>